<dbReference type="GO" id="GO:0000731">
    <property type="term" value="P:DNA synthesis involved in DNA repair"/>
    <property type="evidence" value="ECO:0007669"/>
    <property type="project" value="TreeGrafter"/>
</dbReference>
<feature type="domain" description="AAA+ ATPase" evidence="7">
    <location>
        <begin position="51"/>
        <end position="179"/>
    </location>
</feature>
<evidence type="ECO:0000256" key="6">
    <source>
        <dbReference type="SAM" id="MobiDB-lite"/>
    </source>
</evidence>
<dbReference type="Gene3D" id="1.10.3710.10">
    <property type="entry name" value="DNA polymerase III clamp loader subunits, C-terminal domain"/>
    <property type="match status" value="1"/>
</dbReference>
<dbReference type="SUPFAM" id="SSF48019">
    <property type="entry name" value="post-AAA+ oligomerization domain-like"/>
    <property type="match status" value="1"/>
</dbReference>
<dbReference type="SMART" id="SM00382">
    <property type="entry name" value="AAA"/>
    <property type="match status" value="1"/>
</dbReference>
<dbReference type="Proteomes" id="UP000464378">
    <property type="component" value="Chromosome"/>
</dbReference>
<dbReference type="FunFam" id="1.10.8.60:FF:000029">
    <property type="entry name" value="Replication-associated recombination protein A"/>
    <property type="match status" value="1"/>
</dbReference>
<dbReference type="Pfam" id="PF12002">
    <property type="entry name" value="MgsA_C"/>
    <property type="match status" value="1"/>
</dbReference>
<feature type="region of interest" description="Disordered" evidence="6">
    <location>
        <begin position="436"/>
        <end position="462"/>
    </location>
</feature>
<dbReference type="Pfam" id="PF16193">
    <property type="entry name" value="AAA_assoc_2"/>
    <property type="match status" value="1"/>
</dbReference>
<dbReference type="PANTHER" id="PTHR13779:SF7">
    <property type="entry name" value="ATPASE WRNIP1"/>
    <property type="match status" value="1"/>
</dbReference>
<comment type="function">
    <text evidence="1">DNA-dependent ATPase that plays important roles in cellular responses to stalled DNA replication processes.</text>
</comment>
<keyword evidence="4" id="KW-0547">Nucleotide-binding</keyword>
<dbReference type="EMBL" id="LR593887">
    <property type="protein sequence ID" value="VTS07924.1"/>
    <property type="molecule type" value="Genomic_DNA"/>
</dbReference>
<protein>
    <recommendedName>
        <fullName evidence="3">Replication-associated recombination protein A</fullName>
    </recommendedName>
</protein>
<evidence type="ECO:0000313" key="9">
    <source>
        <dbReference type="Proteomes" id="UP000464378"/>
    </source>
</evidence>
<dbReference type="SUPFAM" id="SSF52540">
    <property type="entry name" value="P-loop containing nucleoside triphosphate hydrolases"/>
    <property type="match status" value="1"/>
</dbReference>
<organism evidence="8">
    <name type="scientific">Tuwongella immobilis</name>
    <dbReference type="NCBI Taxonomy" id="692036"/>
    <lineage>
        <taxon>Bacteria</taxon>
        <taxon>Pseudomonadati</taxon>
        <taxon>Planctomycetota</taxon>
        <taxon>Planctomycetia</taxon>
        <taxon>Gemmatales</taxon>
        <taxon>Gemmataceae</taxon>
        <taxon>Tuwongella</taxon>
    </lineage>
</organism>
<dbReference type="GO" id="GO:0006261">
    <property type="term" value="P:DNA-templated DNA replication"/>
    <property type="evidence" value="ECO:0007669"/>
    <property type="project" value="TreeGrafter"/>
</dbReference>
<evidence type="ECO:0000259" key="7">
    <source>
        <dbReference type="SMART" id="SM00382"/>
    </source>
</evidence>
<proteinExistence type="inferred from homology"/>
<evidence type="ECO:0000256" key="5">
    <source>
        <dbReference type="ARBA" id="ARBA00022840"/>
    </source>
</evidence>
<dbReference type="FunFam" id="3.40.50.300:FF:000345">
    <property type="entry name" value="AAA family ATPase"/>
    <property type="match status" value="1"/>
</dbReference>
<dbReference type="EMBL" id="LR586016">
    <property type="protein sequence ID" value="VIP05284.1"/>
    <property type="molecule type" value="Genomic_DNA"/>
</dbReference>
<evidence type="ECO:0000256" key="2">
    <source>
        <dbReference type="ARBA" id="ARBA00008959"/>
    </source>
</evidence>
<comment type="similarity">
    <text evidence="2">Belongs to the AAA ATPase family. RarA/MGS1/WRNIP1 subfamily.</text>
</comment>
<dbReference type="Gene3D" id="1.20.272.10">
    <property type="match status" value="1"/>
</dbReference>
<dbReference type="InterPro" id="IPR008824">
    <property type="entry name" value="RuvB-like_N"/>
</dbReference>
<sequence length="462" mass="51561">MDLFESIREGHRRRAQPLAARMRPRNLAEFVGQEHFIGPGKLLRRMLEADRLASLIFYGPPGTGKTALAQVIAHHTKSRFRPLNAVAAGIKEVRDILTTARTDLETNGERTILFLDEIHRFNRSQQDVLLPDVEEGIILLIGATTQNPYFAINTPLLSRSHIFTFEAHTREQIRMLLERAIREPQRGLGHLPIEADSDALDFLAELCDGDARRALTALEVGVLSARERPIRFTLEVAQDSIQKKIQSFDPTGDTHYDLASALIKSLRGSDPDAGIYWLARMLEAGEEPRFIIRRMVIFASEDIGNADPRALMLATSALQAIEFIGLPEAQLTLAHLATYLATAPKSNAATLAIAAARKDVRDGRTLPVPAHLRDSHYAGAESFGHGTGYQYAHNYDGGFVDQAYMTEDRRYYEPTDRGYEATIRQRLEQYRARLAEAKRGVQQAPPPIVPPQSARESESAPE</sequence>
<evidence type="ECO:0000256" key="4">
    <source>
        <dbReference type="ARBA" id="ARBA00022741"/>
    </source>
</evidence>
<dbReference type="GO" id="GO:0017116">
    <property type="term" value="F:single-stranded DNA helicase activity"/>
    <property type="evidence" value="ECO:0007669"/>
    <property type="project" value="TreeGrafter"/>
</dbReference>
<dbReference type="Gene3D" id="1.10.8.60">
    <property type="match status" value="1"/>
</dbReference>
<dbReference type="GO" id="GO:0003677">
    <property type="term" value="F:DNA binding"/>
    <property type="evidence" value="ECO:0007669"/>
    <property type="project" value="InterPro"/>
</dbReference>
<gene>
    <name evidence="8" type="ORF">GMBLW1_39090</name>
</gene>
<dbReference type="InParanoid" id="A0A6C2YV09"/>
<evidence type="ECO:0000313" key="8">
    <source>
        <dbReference type="EMBL" id="VIP05284.1"/>
    </source>
</evidence>
<dbReference type="FunFam" id="1.20.272.10:FF:000001">
    <property type="entry name" value="Putative AAA family ATPase"/>
    <property type="match status" value="1"/>
</dbReference>
<evidence type="ECO:0000256" key="3">
    <source>
        <dbReference type="ARBA" id="ARBA00020776"/>
    </source>
</evidence>
<dbReference type="GO" id="GO:0008047">
    <property type="term" value="F:enzyme activator activity"/>
    <property type="evidence" value="ECO:0007669"/>
    <property type="project" value="TreeGrafter"/>
</dbReference>
<dbReference type="InterPro" id="IPR051314">
    <property type="entry name" value="AAA_ATPase_RarA/MGS1/WRNIP1"/>
</dbReference>
<keyword evidence="9" id="KW-1185">Reference proteome</keyword>
<dbReference type="FunCoup" id="A0A6C2YV09">
    <property type="interactions" value="266"/>
</dbReference>
<dbReference type="Pfam" id="PF05496">
    <property type="entry name" value="RuvB_N"/>
    <property type="match status" value="1"/>
</dbReference>
<dbReference type="PANTHER" id="PTHR13779">
    <property type="entry name" value="WERNER HELICASE-INTERACTING PROTEIN 1 FAMILY MEMBER"/>
    <property type="match status" value="1"/>
</dbReference>
<dbReference type="Gene3D" id="3.40.50.300">
    <property type="entry name" value="P-loop containing nucleotide triphosphate hydrolases"/>
    <property type="match status" value="1"/>
</dbReference>
<evidence type="ECO:0000256" key="1">
    <source>
        <dbReference type="ARBA" id="ARBA00002393"/>
    </source>
</evidence>
<dbReference type="AlphaFoldDB" id="A0A6C2YV09"/>
<dbReference type="InterPro" id="IPR003593">
    <property type="entry name" value="AAA+_ATPase"/>
</dbReference>
<dbReference type="CDD" id="cd18139">
    <property type="entry name" value="HLD_clamp_RarA"/>
    <property type="match status" value="1"/>
</dbReference>
<dbReference type="InterPro" id="IPR027417">
    <property type="entry name" value="P-loop_NTPase"/>
</dbReference>
<reference evidence="8" key="1">
    <citation type="submission" date="2019-04" db="EMBL/GenBank/DDBJ databases">
        <authorList>
            <consortium name="Science for Life Laboratories"/>
        </authorList>
    </citation>
    <scope>NUCLEOTIDE SEQUENCE</scope>
    <source>
        <strain evidence="8">MBLW1</strain>
    </source>
</reference>
<keyword evidence="5" id="KW-0067">ATP-binding</keyword>
<dbReference type="InterPro" id="IPR008921">
    <property type="entry name" value="DNA_pol3_clamp-load_cplx_C"/>
</dbReference>
<dbReference type="InterPro" id="IPR032423">
    <property type="entry name" value="AAA_assoc_2"/>
</dbReference>
<dbReference type="RefSeq" id="WP_162660381.1">
    <property type="nucleotide sequence ID" value="NZ_LR593887.1"/>
</dbReference>
<dbReference type="GO" id="GO:0009378">
    <property type="term" value="F:four-way junction helicase activity"/>
    <property type="evidence" value="ECO:0007669"/>
    <property type="project" value="InterPro"/>
</dbReference>
<dbReference type="InterPro" id="IPR021886">
    <property type="entry name" value="MgsA_C"/>
</dbReference>
<dbReference type="CDD" id="cd00009">
    <property type="entry name" value="AAA"/>
    <property type="match status" value="1"/>
</dbReference>
<dbReference type="GO" id="GO:0006310">
    <property type="term" value="P:DNA recombination"/>
    <property type="evidence" value="ECO:0007669"/>
    <property type="project" value="InterPro"/>
</dbReference>
<name>A0A6C2YV09_9BACT</name>
<dbReference type="FunFam" id="1.10.3710.10:FF:000003">
    <property type="entry name" value="ATPase, AAA family protein"/>
    <property type="match status" value="1"/>
</dbReference>
<accession>A0A6C2YV09</accession>
<dbReference type="GO" id="GO:0005524">
    <property type="term" value="F:ATP binding"/>
    <property type="evidence" value="ECO:0007669"/>
    <property type="project" value="UniProtKB-KW"/>
</dbReference>
<dbReference type="KEGG" id="tim:GMBLW1_39090"/>